<reference evidence="1 2" key="1">
    <citation type="submission" date="2019-07" db="EMBL/GenBank/DDBJ databases">
        <title>Genomics analysis of Aphanomyces spp. identifies a new class of oomycete effector associated with host adaptation.</title>
        <authorList>
            <person name="Gaulin E."/>
        </authorList>
    </citation>
    <scope>NUCLEOTIDE SEQUENCE [LARGE SCALE GENOMIC DNA]</scope>
    <source>
        <strain evidence="1 2">ATCC 201684</strain>
    </source>
</reference>
<gene>
    <name evidence="1" type="ORF">Ae201684_018486</name>
</gene>
<name>A0A6G0W5S0_9STRA</name>
<dbReference type="EMBL" id="VJMJ01000337">
    <property type="protein sequence ID" value="KAF0722359.1"/>
    <property type="molecule type" value="Genomic_DNA"/>
</dbReference>
<dbReference type="AlphaFoldDB" id="A0A6G0W5S0"/>
<protein>
    <submittedName>
        <fullName evidence="1">Uncharacterized protein</fullName>
    </submittedName>
</protein>
<dbReference type="VEuPathDB" id="FungiDB:AeMF1_019842"/>
<evidence type="ECO:0000313" key="1">
    <source>
        <dbReference type="EMBL" id="KAF0722359.1"/>
    </source>
</evidence>
<evidence type="ECO:0000313" key="2">
    <source>
        <dbReference type="Proteomes" id="UP000481153"/>
    </source>
</evidence>
<accession>A0A6G0W5S0</accession>
<organism evidence="1 2">
    <name type="scientific">Aphanomyces euteiches</name>
    <dbReference type="NCBI Taxonomy" id="100861"/>
    <lineage>
        <taxon>Eukaryota</taxon>
        <taxon>Sar</taxon>
        <taxon>Stramenopiles</taxon>
        <taxon>Oomycota</taxon>
        <taxon>Saprolegniomycetes</taxon>
        <taxon>Saprolegniales</taxon>
        <taxon>Verrucalvaceae</taxon>
        <taxon>Aphanomyces</taxon>
    </lineage>
</organism>
<sequence length="130" mass="14945">MSHLHNDSHCKYIYKVCSNPRTLKKDGSLHRLCEFHRTKANTLQKVYATKRRRERRAERKMLLEAKKCAAAAAATALVKTEPIKCEGEPGEFVLDTLADLFFDDKWAFDLIEFEVDGHNMLDDDVFVTVA</sequence>
<proteinExistence type="predicted"/>
<comment type="caution">
    <text evidence="1">The sequence shown here is derived from an EMBL/GenBank/DDBJ whole genome shotgun (WGS) entry which is preliminary data.</text>
</comment>
<dbReference type="Proteomes" id="UP000481153">
    <property type="component" value="Unassembled WGS sequence"/>
</dbReference>
<keyword evidence="2" id="KW-1185">Reference proteome</keyword>